<dbReference type="Pfam" id="PF15699">
    <property type="entry name" value="NPR1_interact"/>
    <property type="match status" value="1"/>
</dbReference>
<comment type="caution">
    <text evidence="4">The sequence shown here is derived from an EMBL/GenBank/DDBJ whole genome shotgun (WGS) entry which is preliminary data.</text>
</comment>
<dbReference type="Proteomes" id="UP001420932">
    <property type="component" value="Unassembled WGS sequence"/>
</dbReference>
<dbReference type="AlphaFoldDB" id="A0AAP0L3L4"/>
<protein>
    <submittedName>
        <fullName evidence="4">Uncharacterized protein</fullName>
    </submittedName>
</protein>
<dbReference type="GO" id="GO:0010112">
    <property type="term" value="P:regulation of systemic acquired resistance"/>
    <property type="evidence" value="ECO:0007669"/>
    <property type="project" value="InterPro"/>
</dbReference>
<comment type="similarity">
    <text evidence="2">Belongs to the NPR1-interactor family.</text>
</comment>
<evidence type="ECO:0000313" key="4">
    <source>
        <dbReference type="EMBL" id="KAK9161804.1"/>
    </source>
</evidence>
<gene>
    <name evidence="4" type="ORF">Syun_008145</name>
</gene>
<sequence length="114" mass="13484">MDDQQQEEEKEEEKIEKFFSLIRSIHDARDMLRSEVLRNDIHRDNKPKEINISDHKMKEIKIELAEKSKVWTPSFEWEDFVPAQFIRSPKSGGETTKRDNLEVGEAKLDLNLSL</sequence>
<comment type="subcellular location">
    <subcellularLocation>
        <location evidence="1">Nucleus</location>
    </subcellularLocation>
</comment>
<keyword evidence="3" id="KW-0539">Nucleus</keyword>
<organism evidence="4 5">
    <name type="scientific">Stephania yunnanensis</name>
    <dbReference type="NCBI Taxonomy" id="152371"/>
    <lineage>
        <taxon>Eukaryota</taxon>
        <taxon>Viridiplantae</taxon>
        <taxon>Streptophyta</taxon>
        <taxon>Embryophyta</taxon>
        <taxon>Tracheophyta</taxon>
        <taxon>Spermatophyta</taxon>
        <taxon>Magnoliopsida</taxon>
        <taxon>Ranunculales</taxon>
        <taxon>Menispermaceae</taxon>
        <taxon>Menispermoideae</taxon>
        <taxon>Cissampelideae</taxon>
        <taxon>Stephania</taxon>
    </lineage>
</organism>
<accession>A0AAP0L3L4</accession>
<proteinExistence type="inferred from homology"/>
<dbReference type="EMBL" id="JBBNAF010000003">
    <property type="protein sequence ID" value="KAK9161804.1"/>
    <property type="molecule type" value="Genomic_DNA"/>
</dbReference>
<dbReference type="PANTHER" id="PTHR33669:SF14">
    <property type="entry name" value="NRR REPRESSOR HOMOLOG 3"/>
    <property type="match status" value="1"/>
</dbReference>
<evidence type="ECO:0000313" key="5">
    <source>
        <dbReference type="Proteomes" id="UP001420932"/>
    </source>
</evidence>
<name>A0AAP0L3L4_9MAGN</name>
<keyword evidence="5" id="KW-1185">Reference proteome</keyword>
<evidence type="ECO:0000256" key="1">
    <source>
        <dbReference type="ARBA" id="ARBA00004123"/>
    </source>
</evidence>
<reference evidence="4 5" key="1">
    <citation type="submission" date="2024-01" db="EMBL/GenBank/DDBJ databases">
        <title>Genome assemblies of Stephania.</title>
        <authorList>
            <person name="Yang L."/>
        </authorList>
    </citation>
    <scope>NUCLEOTIDE SEQUENCE [LARGE SCALE GENOMIC DNA]</scope>
    <source>
        <strain evidence="4">YNDBR</strain>
        <tissue evidence="4">Leaf</tissue>
    </source>
</reference>
<dbReference type="PANTHER" id="PTHR33669">
    <property type="entry name" value="PROTEIN NEGATIVE REGULATOR OF RESISTANCE"/>
    <property type="match status" value="1"/>
</dbReference>
<evidence type="ECO:0000256" key="3">
    <source>
        <dbReference type="ARBA" id="ARBA00023242"/>
    </source>
</evidence>
<dbReference type="InterPro" id="IPR031425">
    <property type="entry name" value="NPR1/NH1-interacting"/>
</dbReference>
<evidence type="ECO:0000256" key="2">
    <source>
        <dbReference type="ARBA" id="ARBA00009937"/>
    </source>
</evidence>
<dbReference type="GO" id="GO:0005634">
    <property type="term" value="C:nucleus"/>
    <property type="evidence" value="ECO:0007669"/>
    <property type="project" value="UniProtKB-SubCell"/>
</dbReference>